<dbReference type="RefSeq" id="WP_185137122.1">
    <property type="nucleotide sequence ID" value="NZ_JACJVR010000066.1"/>
</dbReference>
<gene>
    <name evidence="5" type="ORF">H7B90_17165</name>
</gene>
<dbReference type="GO" id="GO:0003700">
    <property type="term" value="F:DNA-binding transcription factor activity"/>
    <property type="evidence" value="ECO:0007669"/>
    <property type="project" value="InterPro"/>
</dbReference>
<keyword evidence="3" id="KW-0804">Transcription</keyword>
<dbReference type="Gene3D" id="2.60.120.10">
    <property type="entry name" value="Jelly Rolls"/>
    <property type="match status" value="1"/>
</dbReference>
<dbReference type="GO" id="GO:0043565">
    <property type="term" value="F:sequence-specific DNA binding"/>
    <property type="evidence" value="ECO:0007669"/>
    <property type="project" value="InterPro"/>
</dbReference>
<dbReference type="InterPro" id="IPR020449">
    <property type="entry name" value="Tscrpt_reg_AraC-type_HTH"/>
</dbReference>
<name>A0A841U1T2_9BACL</name>
<dbReference type="SUPFAM" id="SSF46689">
    <property type="entry name" value="Homeodomain-like"/>
    <property type="match status" value="2"/>
</dbReference>
<dbReference type="PRINTS" id="PR00032">
    <property type="entry name" value="HTHARAC"/>
</dbReference>
<keyword evidence="1" id="KW-0805">Transcription regulation</keyword>
<dbReference type="SUPFAM" id="SSF51215">
    <property type="entry name" value="Regulatory protein AraC"/>
    <property type="match status" value="1"/>
</dbReference>
<comment type="caution">
    <text evidence="5">The sequence shown here is derived from an EMBL/GenBank/DDBJ whole genome shotgun (WGS) entry which is preliminary data.</text>
</comment>
<dbReference type="CDD" id="cd02208">
    <property type="entry name" value="cupin_RmlC-like"/>
    <property type="match status" value="1"/>
</dbReference>
<evidence type="ECO:0000313" key="5">
    <source>
        <dbReference type="EMBL" id="MBB6693138.1"/>
    </source>
</evidence>
<dbReference type="Pfam" id="PF02311">
    <property type="entry name" value="AraC_binding"/>
    <property type="match status" value="1"/>
</dbReference>
<keyword evidence="2" id="KW-0238">DNA-binding</keyword>
<dbReference type="InterPro" id="IPR009057">
    <property type="entry name" value="Homeodomain-like_sf"/>
</dbReference>
<dbReference type="Proteomes" id="UP000553776">
    <property type="component" value="Unassembled WGS sequence"/>
</dbReference>
<dbReference type="PANTHER" id="PTHR43280">
    <property type="entry name" value="ARAC-FAMILY TRANSCRIPTIONAL REGULATOR"/>
    <property type="match status" value="1"/>
</dbReference>
<evidence type="ECO:0000256" key="2">
    <source>
        <dbReference type="ARBA" id="ARBA00023125"/>
    </source>
</evidence>
<organism evidence="5 6">
    <name type="scientific">Cohnella xylanilytica</name>
    <dbReference type="NCBI Taxonomy" id="557555"/>
    <lineage>
        <taxon>Bacteria</taxon>
        <taxon>Bacillati</taxon>
        <taxon>Bacillota</taxon>
        <taxon>Bacilli</taxon>
        <taxon>Bacillales</taxon>
        <taxon>Paenibacillaceae</taxon>
        <taxon>Cohnella</taxon>
    </lineage>
</organism>
<dbReference type="Pfam" id="PF12833">
    <property type="entry name" value="HTH_18"/>
    <property type="match status" value="1"/>
</dbReference>
<accession>A0A841U1T2</accession>
<dbReference type="PANTHER" id="PTHR43280:SF2">
    <property type="entry name" value="HTH-TYPE TRANSCRIPTIONAL REGULATOR EXSA"/>
    <property type="match status" value="1"/>
</dbReference>
<dbReference type="InterPro" id="IPR037923">
    <property type="entry name" value="HTH-like"/>
</dbReference>
<evidence type="ECO:0000259" key="4">
    <source>
        <dbReference type="PROSITE" id="PS01124"/>
    </source>
</evidence>
<protein>
    <submittedName>
        <fullName evidence="5">Helix-turn-helix transcriptional regulator</fullName>
    </submittedName>
</protein>
<dbReference type="EMBL" id="JACJVR010000066">
    <property type="protein sequence ID" value="MBB6693138.1"/>
    <property type="molecule type" value="Genomic_DNA"/>
</dbReference>
<evidence type="ECO:0000256" key="3">
    <source>
        <dbReference type="ARBA" id="ARBA00023163"/>
    </source>
</evidence>
<feature type="domain" description="HTH araC/xylS-type" evidence="4">
    <location>
        <begin position="190"/>
        <end position="288"/>
    </location>
</feature>
<dbReference type="InterPro" id="IPR014710">
    <property type="entry name" value="RmlC-like_jellyroll"/>
</dbReference>
<dbReference type="InterPro" id="IPR018060">
    <property type="entry name" value="HTH_AraC"/>
</dbReference>
<evidence type="ECO:0000313" key="6">
    <source>
        <dbReference type="Proteomes" id="UP000553776"/>
    </source>
</evidence>
<reference evidence="5 6" key="1">
    <citation type="submission" date="2020-08" db="EMBL/GenBank/DDBJ databases">
        <title>Cohnella phylogeny.</title>
        <authorList>
            <person name="Dunlap C."/>
        </authorList>
    </citation>
    <scope>NUCLEOTIDE SEQUENCE [LARGE SCALE GENOMIC DNA]</scope>
    <source>
        <strain evidence="5 6">DSM 25239</strain>
    </source>
</reference>
<dbReference type="SMART" id="SM00342">
    <property type="entry name" value="HTH_ARAC"/>
    <property type="match status" value="1"/>
</dbReference>
<proteinExistence type="predicted"/>
<evidence type="ECO:0000256" key="1">
    <source>
        <dbReference type="ARBA" id="ARBA00023015"/>
    </source>
</evidence>
<sequence>MAAMTDKTKGGFEPGSFLFNYRQISTESYWHHAHRGIEMLYIYEGHGEIRVDNRTYPIGNDSLVWFQPYQVHRVAVPFEPGRSYIRTNLTLDPAYLEPYLAPFPGLGRFFRHLWKGNLREPFVPSARDTPIRDLLERIHAALNDSSPGRDEDVGLLLLNLIRQLREHPFRDEADAAAGAAPMNRARSHAERITEWLDLHYKRPFKLEELAESLHLSPYHVSHVFKKSAGMTLSEYLIRRRVREACALLANTSKSVQEIASEVGGLSTSYFCQMFRKAKGLSPEQYRQSIR</sequence>
<dbReference type="PROSITE" id="PS01124">
    <property type="entry name" value="HTH_ARAC_FAMILY_2"/>
    <property type="match status" value="1"/>
</dbReference>
<dbReference type="Gene3D" id="1.10.10.60">
    <property type="entry name" value="Homeodomain-like"/>
    <property type="match status" value="2"/>
</dbReference>
<keyword evidence="6" id="KW-1185">Reference proteome</keyword>
<dbReference type="InterPro" id="IPR003313">
    <property type="entry name" value="AraC-bd"/>
</dbReference>
<dbReference type="AlphaFoldDB" id="A0A841U1T2"/>